<evidence type="ECO:0000313" key="2">
    <source>
        <dbReference type="Proteomes" id="UP000801492"/>
    </source>
</evidence>
<dbReference type="InterPro" id="IPR036273">
    <property type="entry name" value="CRAL/TRIO_N_dom_sf"/>
</dbReference>
<dbReference type="AlphaFoldDB" id="A0A8K0G712"/>
<name>A0A8K0G712_IGNLU</name>
<reference evidence="1" key="1">
    <citation type="submission" date="2019-08" db="EMBL/GenBank/DDBJ databases">
        <title>The genome of the North American firefly Photinus pyralis.</title>
        <authorList>
            <consortium name="Photinus pyralis genome working group"/>
            <person name="Fallon T.R."/>
            <person name="Sander Lower S.E."/>
            <person name="Weng J.-K."/>
        </authorList>
    </citation>
    <scope>NUCLEOTIDE SEQUENCE</scope>
    <source>
        <strain evidence="1">TRF0915ILg1</strain>
        <tissue evidence="1">Whole body</tissue>
    </source>
</reference>
<keyword evidence="2" id="KW-1185">Reference proteome</keyword>
<accession>A0A8K0G712</accession>
<organism evidence="1 2">
    <name type="scientific">Ignelater luminosus</name>
    <name type="common">Cucubano</name>
    <name type="synonym">Pyrophorus luminosus</name>
    <dbReference type="NCBI Taxonomy" id="2038154"/>
    <lineage>
        <taxon>Eukaryota</taxon>
        <taxon>Metazoa</taxon>
        <taxon>Ecdysozoa</taxon>
        <taxon>Arthropoda</taxon>
        <taxon>Hexapoda</taxon>
        <taxon>Insecta</taxon>
        <taxon>Pterygota</taxon>
        <taxon>Neoptera</taxon>
        <taxon>Endopterygota</taxon>
        <taxon>Coleoptera</taxon>
        <taxon>Polyphaga</taxon>
        <taxon>Elateriformia</taxon>
        <taxon>Elateroidea</taxon>
        <taxon>Elateridae</taxon>
        <taxon>Agrypninae</taxon>
        <taxon>Pyrophorini</taxon>
        <taxon>Ignelater</taxon>
    </lineage>
</organism>
<dbReference type="SUPFAM" id="SSF46938">
    <property type="entry name" value="CRAL/TRIO N-terminal domain"/>
    <property type="match status" value="1"/>
</dbReference>
<gene>
    <name evidence="1" type="ORF">ILUMI_17739</name>
</gene>
<dbReference type="OrthoDB" id="10514798at2759"/>
<dbReference type="EMBL" id="VTPC01077292">
    <property type="protein sequence ID" value="KAF2888434.1"/>
    <property type="molecule type" value="Genomic_DNA"/>
</dbReference>
<protein>
    <submittedName>
        <fullName evidence="1">Uncharacterized protein</fullName>
    </submittedName>
</protein>
<dbReference type="Proteomes" id="UP000801492">
    <property type="component" value="Unassembled WGS sequence"/>
</dbReference>
<evidence type="ECO:0000313" key="1">
    <source>
        <dbReference type="EMBL" id="KAF2888434.1"/>
    </source>
</evidence>
<comment type="caution">
    <text evidence="1">The sequence shown here is derived from an EMBL/GenBank/DDBJ whole genome shotgun (WGS) entry which is preliminary data.</text>
</comment>
<proteinExistence type="predicted"/>
<sequence>MSKNDAKDAKLSEIEIEEKVLELRDLVLDDNNLKNFRTDDAYLLRFLYCTDFDVPAAFKR</sequence>
<feature type="non-terminal residue" evidence="1">
    <location>
        <position position="1"/>
    </location>
</feature>
<dbReference type="Gene3D" id="1.10.8.20">
    <property type="entry name" value="N-terminal domain of phosphatidylinositol transfer protein sec14p"/>
    <property type="match status" value="1"/>
</dbReference>